<dbReference type="GeneID" id="111600364"/>
<dbReference type="InterPro" id="IPR014716">
    <property type="entry name" value="Fibrinogen_a/b/g_C_1"/>
</dbReference>
<organism evidence="2 3">
    <name type="scientific">Drosophila hydei</name>
    <name type="common">Fruit fly</name>
    <dbReference type="NCBI Taxonomy" id="7224"/>
    <lineage>
        <taxon>Eukaryota</taxon>
        <taxon>Metazoa</taxon>
        <taxon>Ecdysozoa</taxon>
        <taxon>Arthropoda</taxon>
        <taxon>Hexapoda</taxon>
        <taxon>Insecta</taxon>
        <taxon>Pterygota</taxon>
        <taxon>Neoptera</taxon>
        <taxon>Endopterygota</taxon>
        <taxon>Diptera</taxon>
        <taxon>Brachycera</taxon>
        <taxon>Muscomorpha</taxon>
        <taxon>Ephydroidea</taxon>
        <taxon>Drosophilidae</taxon>
        <taxon>Drosophila</taxon>
    </lineage>
</organism>
<dbReference type="InterPro" id="IPR002181">
    <property type="entry name" value="Fibrinogen_a/b/g_C_dom"/>
</dbReference>
<dbReference type="InterPro" id="IPR050373">
    <property type="entry name" value="Fibrinogen_C-term_domain"/>
</dbReference>
<dbReference type="Pfam" id="PF00147">
    <property type="entry name" value="Fibrinogen_C"/>
    <property type="match status" value="1"/>
</dbReference>
<keyword evidence="2" id="KW-1185">Reference proteome</keyword>
<feature type="domain" description="Fibrinogen C-terminal" evidence="1">
    <location>
        <begin position="84"/>
        <end position="288"/>
    </location>
</feature>
<reference evidence="3" key="1">
    <citation type="submission" date="2025-08" db="UniProtKB">
        <authorList>
            <consortium name="RefSeq"/>
        </authorList>
    </citation>
    <scope>IDENTIFICATION</scope>
    <source>
        <strain evidence="3">15085-1641.00</strain>
        <tissue evidence="3">Whole body</tissue>
    </source>
</reference>
<dbReference type="PANTHER" id="PTHR19143:SF327">
    <property type="entry name" value="FI21813P1-RELATED"/>
    <property type="match status" value="1"/>
</dbReference>
<evidence type="ECO:0000259" key="1">
    <source>
        <dbReference type="PROSITE" id="PS51406"/>
    </source>
</evidence>
<proteinExistence type="predicted"/>
<sequence length="288" mass="33516">MDAEQLVIAIKDSEQQIEKNVEQLKRLESQLNDLLSCNDKDDAAALVIPACETEAENTREWERLAKEQEQTLIASKYSLNKCEEHLRYLPSQCASYVGIHENTQLIRVGDMEPKLVACMNVDNELYMIVQRRSDGSVNFNRSWTEYREGFGDLNGEFFIGLNMLHQLTMRRQHKLLILLTDENNWSLKARYNNFVVGGESKGYELKELGTFDGNVGDALSYNKGMKFSTYDNDNDKIRKNCGSTYNGWWHNQCTYCNLNGNYPEHIFWLYRNYRYALKTVVMLIRPVK</sequence>
<gene>
    <name evidence="3" type="primary">LOC111600364</name>
</gene>
<dbReference type="Proteomes" id="UP000504633">
    <property type="component" value="Unplaced"/>
</dbReference>
<accession>A0A6J1LZY8</accession>
<evidence type="ECO:0000313" key="2">
    <source>
        <dbReference type="Proteomes" id="UP000504633"/>
    </source>
</evidence>
<evidence type="ECO:0000313" key="3">
    <source>
        <dbReference type="RefSeq" id="XP_023172208.2"/>
    </source>
</evidence>
<name>A0A6J1LZY8_DROHY</name>
<dbReference type="SMART" id="SM00186">
    <property type="entry name" value="FBG"/>
    <property type="match status" value="1"/>
</dbReference>
<dbReference type="Gene3D" id="3.90.215.10">
    <property type="entry name" value="Gamma Fibrinogen, chain A, domain 1"/>
    <property type="match status" value="1"/>
</dbReference>
<dbReference type="PANTHER" id="PTHR19143">
    <property type="entry name" value="FIBRINOGEN/TENASCIN/ANGIOPOEITIN"/>
    <property type="match status" value="1"/>
</dbReference>
<dbReference type="OrthoDB" id="6145874at2759"/>
<protein>
    <submittedName>
        <fullName evidence="3">Angiopoietin-related protein 1-like</fullName>
    </submittedName>
</protein>
<dbReference type="RefSeq" id="XP_023172208.2">
    <property type="nucleotide sequence ID" value="XM_023316440.2"/>
</dbReference>
<dbReference type="CDD" id="cd00087">
    <property type="entry name" value="FReD"/>
    <property type="match status" value="1"/>
</dbReference>
<dbReference type="GO" id="GO:0005615">
    <property type="term" value="C:extracellular space"/>
    <property type="evidence" value="ECO:0007669"/>
    <property type="project" value="TreeGrafter"/>
</dbReference>
<dbReference type="KEGG" id="dhe:111600364"/>
<dbReference type="AlphaFoldDB" id="A0A6J1LZY8"/>
<dbReference type="SUPFAM" id="SSF56496">
    <property type="entry name" value="Fibrinogen C-terminal domain-like"/>
    <property type="match status" value="1"/>
</dbReference>
<dbReference type="InterPro" id="IPR036056">
    <property type="entry name" value="Fibrinogen-like_C"/>
</dbReference>
<dbReference type="PROSITE" id="PS51406">
    <property type="entry name" value="FIBRINOGEN_C_2"/>
    <property type="match status" value="1"/>
</dbReference>